<evidence type="ECO:0000259" key="2">
    <source>
        <dbReference type="Pfam" id="PF00035"/>
    </source>
</evidence>
<name>A0A8H3A629_9AGAM</name>
<evidence type="ECO:0000256" key="1">
    <source>
        <dbReference type="SAM" id="MobiDB-lite"/>
    </source>
</evidence>
<proteinExistence type="predicted"/>
<dbReference type="Gene3D" id="3.30.160.20">
    <property type="match status" value="1"/>
</dbReference>
<feature type="region of interest" description="Disordered" evidence="1">
    <location>
        <begin position="1"/>
        <end position="22"/>
    </location>
</feature>
<dbReference type="EMBL" id="CAJMWS010000312">
    <property type="protein sequence ID" value="CAE6411067.1"/>
    <property type="molecule type" value="Genomic_DNA"/>
</dbReference>
<dbReference type="CDD" id="cd00048">
    <property type="entry name" value="DSRM_SF"/>
    <property type="match status" value="1"/>
</dbReference>
<sequence length="87" mass="9770">MSSTNTTTYRLNPGGDPDDRFDWSEAFETWQQRRRVHVNWTFNPVPASNNWSATVVLAGRTITGEGATKKKAKNNAVMNIERASILS</sequence>
<dbReference type="AlphaFoldDB" id="A0A8H3A629"/>
<gene>
    <name evidence="3" type="ORF">RDB_LOCUS68088</name>
</gene>
<feature type="domain" description="DRBM" evidence="2">
    <location>
        <begin position="30"/>
        <end position="76"/>
    </location>
</feature>
<accession>A0A8H3A629</accession>
<dbReference type="Pfam" id="PF00035">
    <property type="entry name" value="dsrm"/>
    <property type="match status" value="1"/>
</dbReference>
<dbReference type="SUPFAM" id="SSF54768">
    <property type="entry name" value="dsRNA-binding domain-like"/>
    <property type="match status" value="1"/>
</dbReference>
<evidence type="ECO:0000313" key="3">
    <source>
        <dbReference type="EMBL" id="CAE6411067.1"/>
    </source>
</evidence>
<feature type="compositionally biased region" description="Polar residues" evidence="1">
    <location>
        <begin position="1"/>
        <end position="10"/>
    </location>
</feature>
<dbReference type="Proteomes" id="UP000663846">
    <property type="component" value="Unassembled WGS sequence"/>
</dbReference>
<reference evidence="3" key="1">
    <citation type="submission" date="2021-01" db="EMBL/GenBank/DDBJ databases">
        <authorList>
            <person name="Kaushik A."/>
        </authorList>
    </citation>
    <scope>NUCLEOTIDE SEQUENCE</scope>
    <source>
        <strain evidence="3">AG1-1C</strain>
    </source>
</reference>
<protein>
    <recommendedName>
        <fullName evidence="2">DRBM domain-containing protein</fullName>
    </recommendedName>
</protein>
<evidence type="ECO:0000313" key="4">
    <source>
        <dbReference type="Proteomes" id="UP000663846"/>
    </source>
</evidence>
<comment type="caution">
    <text evidence="3">The sequence shown here is derived from an EMBL/GenBank/DDBJ whole genome shotgun (WGS) entry which is preliminary data.</text>
</comment>
<dbReference type="InterPro" id="IPR014720">
    <property type="entry name" value="dsRBD_dom"/>
</dbReference>
<organism evidence="3 4">
    <name type="scientific">Rhizoctonia solani</name>
    <dbReference type="NCBI Taxonomy" id="456999"/>
    <lineage>
        <taxon>Eukaryota</taxon>
        <taxon>Fungi</taxon>
        <taxon>Dikarya</taxon>
        <taxon>Basidiomycota</taxon>
        <taxon>Agaricomycotina</taxon>
        <taxon>Agaricomycetes</taxon>
        <taxon>Cantharellales</taxon>
        <taxon>Ceratobasidiaceae</taxon>
        <taxon>Rhizoctonia</taxon>
    </lineage>
</organism>